<gene>
    <name evidence="1" type="ORF">AVDCRST_MAG78-2619</name>
</gene>
<reference evidence="1" key="1">
    <citation type="submission" date="2020-02" db="EMBL/GenBank/DDBJ databases">
        <authorList>
            <person name="Meier V. D."/>
        </authorList>
    </citation>
    <scope>NUCLEOTIDE SEQUENCE</scope>
    <source>
        <strain evidence="1">AVDCRST_MAG78</strain>
    </source>
</reference>
<protein>
    <submittedName>
        <fullName evidence="1">Uncharacterized protein</fullName>
    </submittedName>
</protein>
<accession>A0A6J4QJ36</accession>
<organism evidence="1">
    <name type="scientific">uncultured Rubrobacteraceae bacterium</name>
    <dbReference type="NCBI Taxonomy" id="349277"/>
    <lineage>
        <taxon>Bacteria</taxon>
        <taxon>Bacillati</taxon>
        <taxon>Actinomycetota</taxon>
        <taxon>Rubrobacteria</taxon>
        <taxon>Rubrobacterales</taxon>
        <taxon>Rubrobacteraceae</taxon>
        <taxon>environmental samples</taxon>
    </lineage>
</organism>
<dbReference type="EMBL" id="CADCVB010000174">
    <property type="protein sequence ID" value="CAA9443474.1"/>
    <property type="molecule type" value="Genomic_DNA"/>
</dbReference>
<proteinExistence type="predicted"/>
<sequence>MEDDGLSFLTGHPITELYGHNLENLGRRELSGKNQLLLSFL</sequence>
<name>A0A6J4QJ36_9ACTN</name>
<dbReference type="AlphaFoldDB" id="A0A6J4QJ36"/>
<evidence type="ECO:0000313" key="1">
    <source>
        <dbReference type="EMBL" id="CAA9443474.1"/>
    </source>
</evidence>